<evidence type="ECO:0000256" key="1">
    <source>
        <dbReference type="ARBA" id="ARBA00004651"/>
    </source>
</evidence>
<sequence>MDNLTGWHLLILLPMIALVVVWAVALVQIGRSGLDATAKALWALIVIVAPFLGVIAWWLIGKPSDRSATGLSGPRL</sequence>
<evidence type="ECO:0000259" key="7">
    <source>
        <dbReference type="Pfam" id="PF13396"/>
    </source>
</evidence>
<feature type="transmembrane region" description="Helical" evidence="6">
    <location>
        <begin position="41"/>
        <end position="60"/>
    </location>
</feature>
<evidence type="ECO:0000313" key="8">
    <source>
        <dbReference type="EMBL" id="MEN1946248.1"/>
    </source>
</evidence>
<feature type="domain" description="Cardiolipin synthase N-terminal" evidence="7">
    <location>
        <begin position="20"/>
        <end position="61"/>
    </location>
</feature>
<protein>
    <submittedName>
        <fullName evidence="8">PLDc N-terminal domain-containing protein</fullName>
    </submittedName>
</protein>
<keyword evidence="5 6" id="KW-0472">Membrane</keyword>
<dbReference type="EMBL" id="JBCLVG010000001">
    <property type="protein sequence ID" value="MEN1946248.1"/>
    <property type="molecule type" value="Genomic_DNA"/>
</dbReference>
<dbReference type="Pfam" id="PF13396">
    <property type="entry name" value="PLDc_N"/>
    <property type="match status" value="1"/>
</dbReference>
<evidence type="ECO:0000256" key="4">
    <source>
        <dbReference type="ARBA" id="ARBA00022989"/>
    </source>
</evidence>
<keyword evidence="2" id="KW-1003">Cell membrane</keyword>
<comment type="caution">
    <text evidence="8">The sequence shown here is derived from an EMBL/GenBank/DDBJ whole genome shotgun (WGS) entry which is preliminary data.</text>
</comment>
<proteinExistence type="predicted"/>
<evidence type="ECO:0000256" key="2">
    <source>
        <dbReference type="ARBA" id="ARBA00022475"/>
    </source>
</evidence>
<dbReference type="InterPro" id="IPR027379">
    <property type="entry name" value="CLS_N"/>
</dbReference>
<comment type="subcellular location">
    <subcellularLocation>
        <location evidence="1">Cell membrane</location>
        <topology evidence="1">Multi-pass membrane protein</topology>
    </subcellularLocation>
</comment>
<evidence type="ECO:0000256" key="6">
    <source>
        <dbReference type="SAM" id="Phobius"/>
    </source>
</evidence>
<reference evidence="8 9" key="1">
    <citation type="submission" date="2024-03" db="EMBL/GenBank/DDBJ databases">
        <title>YIM 134122 draft genome.</title>
        <authorList>
            <person name="Zuo S."/>
            <person name="Xiong L."/>
        </authorList>
    </citation>
    <scope>NUCLEOTIDE SEQUENCE [LARGE SCALE GENOMIC DNA]</scope>
    <source>
        <strain evidence="8 9">YIM 134122</strain>
    </source>
</reference>
<keyword evidence="4 6" id="KW-1133">Transmembrane helix</keyword>
<evidence type="ECO:0000256" key="3">
    <source>
        <dbReference type="ARBA" id="ARBA00022692"/>
    </source>
</evidence>
<name>A0ABU9W2N5_9MICO</name>
<organism evidence="8 9">
    <name type="scientific">Leifsonia stereocauli</name>
    <dbReference type="NCBI Taxonomy" id="3134136"/>
    <lineage>
        <taxon>Bacteria</taxon>
        <taxon>Bacillati</taxon>
        <taxon>Actinomycetota</taxon>
        <taxon>Actinomycetes</taxon>
        <taxon>Micrococcales</taxon>
        <taxon>Microbacteriaceae</taxon>
        <taxon>Leifsonia</taxon>
    </lineage>
</organism>
<dbReference type="Proteomes" id="UP001425155">
    <property type="component" value="Unassembled WGS sequence"/>
</dbReference>
<keyword evidence="3 6" id="KW-0812">Transmembrane</keyword>
<accession>A0ABU9W2N5</accession>
<gene>
    <name evidence="8" type="ORF">WJX64_06815</name>
</gene>
<evidence type="ECO:0000256" key="5">
    <source>
        <dbReference type="ARBA" id="ARBA00023136"/>
    </source>
</evidence>
<dbReference type="RefSeq" id="WP_342112707.1">
    <property type="nucleotide sequence ID" value="NZ_JBCAUN010000001.1"/>
</dbReference>
<evidence type="ECO:0000313" key="9">
    <source>
        <dbReference type="Proteomes" id="UP001425155"/>
    </source>
</evidence>
<keyword evidence="9" id="KW-1185">Reference proteome</keyword>
<feature type="transmembrane region" description="Helical" evidence="6">
    <location>
        <begin position="6"/>
        <end position="29"/>
    </location>
</feature>